<feature type="domain" description="HTH cro/C1-type" evidence="1">
    <location>
        <begin position="75"/>
        <end position="130"/>
    </location>
</feature>
<dbReference type="InterPro" id="IPR010982">
    <property type="entry name" value="Lambda_DNA-bd_dom_sf"/>
</dbReference>
<dbReference type="InterPro" id="IPR001387">
    <property type="entry name" value="Cro/C1-type_HTH"/>
</dbReference>
<comment type="caution">
    <text evidence="2">The sequence shown here is derived from an EMBL/GenBank/DDBJ whole genome shotgun (WGS) entry which is preliminary data.</text>
</comment>
<evidence type="ECO:0000313" key="2">
    <source>
        <dbReference type="EMBL" id="RLE50528.1"/>
    </source>
</evidence>
<dbReference type="SUPFAM" id="SSF47413">
    <property type="entry name" value="lambda repressor-like DNA-binding domains"/>
    <property type="match status" value="1"/>
</dbReference>
<dbReference type="AlphaFoldDB" id="A0A497EV60"/>
<dbReference type="Gene3D" id="1.10.260.40">
    <property type="entry name" value="lambda repressor-like DNA-binding domains"/>
    <property type="match status" value="1"/>
</dbReference>
<gene>
    <name evidence="2" type="ORF">DRJ31_01075</name>
</gene>
<dbReference type="NCBIfam" id="TIGR00270">
    <property type="entry name" value="multiprotein bridging factor aMBF1"/>
    <property type="match status" value="1"/>
</dbReference>
<dbReference type="EMBL" id="QMQV01000004">
    <property type="protein sequence ID" value="RLE50528.1"/>
    <property type="molecule type" value="Genomic_DNA"/>
</dbReference>
<dbReference type="PROSITE" id="PS50943">
    <property type="entry name" value="HTH_CROC1"/>
    <property type="match status" value="1"/>
</dbReference>
<organism evidence="2 3">
    <name type="scientific">Thermoproteota archaeon</name>
    <dbReference type="NCBI Taxonomy" id="2056631"/>
    <lineage>
        <taxon>Archaea</taxon>
        <taxon>Thermoproteota</taxon>
    </lineage>
</organism>
<dbReference type="SMART" id="SM00530">
    <property type="entry name" value="HTH_XRE"/>
    <property type="match status" value="1"/>
</dbReference>
<sequence length="159" mass="18038">MNCEICGKPIIGTPKKIVIEKTVLTVCAECAKYGTPVRQQAPSAKKPSTRRPLLVKPSPDLLQSVDLVEGYGKIIKDTREAMGITREVFARMLGEKESVIRRIELEEMRPTIDLAKKIEKILKVKLLKPLQEEYPLPHFQKTSLTFGDVVVLRKREKNE</sequence>
<name>A0A497EV60_9CREN</name>
<dbReference type="InterPro" id="IPR004451">
    <property type="entry name" value="MJ0586"/>
</dbReference>
<proteinExistence type="predicted"/>
<dbReference type="GO" id="GO:0003677">
    <property type="term" value="F:DNA binding"/>
    <property type="evidence" value="ECO:0007669"/>
    <property type="project" value="InterPro"/>
</dbReference>
<evidence type="ECO:0000313" key="3">
    <source>
        <dbReference type="Proteomes" id="UP000278475"/>
    </source>
</evidence>
<dbReference type="Proteomes" id="UP000278475">
    <property type="component" value="Unassembled WGS sequence"/>
</dbReference>
<accession>A0A497EV60</accession>
<dbReference type="CDD" id="cd00093">
    <property type="entry name" value="HTH_XRE"/>
    <property type="match status" value="1"/>
</dbReference>
<evidence type="ECO:0000259" key="1">
    <source>
        <dbReference type="PROSITE" id="PS50943"/>
    </source>
</evidence>
<reference evidence="2 3" key="1">
    <citation type="submission" date="2018-06" db="EMBL/GenBank/DDBJ databases">
        <title>Extensive metabolic versatility and redundancy in microbially diverse, dynamic hydrothermal sediments.</title>
        <authorList>
            <person name="Dombrowski N."/>
            <person name="Teske A."/>
            <person name="Baker B.J."/>
        </authorList>
    </citation>
    <scope>NUCLEOTIDE SEQUENCE [LARGE SCALE GENOMIC DNA]</scope>
    <source>
        <strain evidence="2">B66_G16</strain>
    </source>
</reference>
<protein>
    <submittedName>
        <fullName evidence="2">TIGR00270 family protein</fullName>
    </submittedName>
</protein>
<dbReference type="Pfam" id="PF01381">
    <property type="entry name" value="HTH_3"/>
    <property type="match status" value="1"/>
</dbReference>